<dbReference type="Proteomes" id="UP000765160">
    <property type="component" value="Unassembled WGS sequence"/>
</dbReference>
<name>A0ABX1F4W0_9PROT</name>
<dbReference type="Gene3D" id="3.40.190.10">
    <property type="entry name" value="Periplasmic binding protein-like II"/>
    <property type="match status" value="2"/>
</dbReference>
<dbReference type="Pfam" id="PF09084">
    <property type="entry name" value="NMT1"/>
    <property type="match status" value="1"/>
</dbReference>
<keyword evidence="5" id="KW-0808">Transferase</keyword>
<comment type="function">
    <text evidence="1">Responsible for the formation of the pyrimidine heterocycle in the thiamine biosynthesis pathway. Catalyzes the formation of hydroxymethylpyrimidine phosphate (HMP-P) from histidine and pyridoxal phosphate (PLP). The protein uses PLP and the active site histidine to form HMP-P, generating an inactive enzyme. The enzyme can only undergo a single turnover, which suggests it is a suicide enzyme.</text>
</comment>
<evidence type="ECO:0000256" key="12">
    <source>
        <dbReference type="SAM" id="SignalP"/>
    </source>
</evidence>
<evidence type="ECO:0000256" key="5">
    <source>
        <dbReference type="ARBA" id="ARBA00022679"/>
    </source>
</evidence>
<accession>A0ABX1F4W0</accession>
<evidence type="ECO:0000256" key="7">
    <source>
        <dbReference type="ARBA" id="ARBA00022898"/>
    </source>
</evidence>
<evidence type="ECO:0000256" key="6">
    <source>
        <dbReference type="ARBA" id="ARBA00022723"/>
    </source>
</evidence>
<keyword evidence="15" id="KW-1185">Reference proteome</keyword>
<keyword evidence="6" id="KW-0479">Metal-binding</keyword>
<comment type="similarity">
    <text evidence="3">Belongs to the NMT1/THI5 family.</text>
</comment>
<comment type="pathway">
    <text evidence="2">Cofactor biosynthesis; thiamine diphosphate biosynthesis.</text>
</comment>
<evidence type="ECO:0000313" key="14">
    <source>
        <dbReference type="EMBL" id="NKE47417.1"/>
    </source>
</evidence>
<keyword evidence="9" id="KW-0408">Iron</keyword>
<dbReference type="InterPro" id="IPR015168">
    <property type="entry name" value="SsuA/THI5"/>
</dbReference>
<evidence type="ECO:0000256" key="8">
    <source>
        <dbReference type="ARBA" id="ARBA00022977"/>
    </source>
</evidence>
<reference evidence="14 15" key="1">
    <citation type="submission" date="2020-03" db="EMBL/GenBank/DDBJ databases">
        <title>Roseomonas selenitidurans sp. nov. isolated from soil.</title>
        <authorList>
            <person name="Liu H."/>
        </authorList>
    </citation>
    <scope>NUCLEOTIDE SEQUENCE [LARGE SCALE GENOMIC DNA]</scope>
    <source>
        <strain evidence="14 15">JCM 15073</strain>
    </source>
</reference>
<evidence type="ECO:0000256" key="9">
    <source>
        <dbReference type="ARBA" id="ARBA00023004"/>
    </source>
</evidence>
<dbReference type="EMBL" id="JAAVTX010000006">
    <property type="protein sequence ID" value="NKE47417.1"/>
    <property type="molecule type" value="Genomic_DNA"/>
</dbReference>
<dbReference type="SUPFAM" id="SSF53850">
    <property type="entry name" value="Periplasmic binding protein-like II"/>
    <property type="match status" value="1"/>
</dbReference>
<proteinExistence type="inferred from homology"/>
<dbReference type="PANTHER" id="PTHR31528">
    <property type="entry name" value="4-AMINO-5-HYDROXYMETHYL-2-METHYLPYRIMIDINE PHOSPHATE SYNTHASE THI11-RELATED"/>
    <property type="match status" value="1"/>
</dbReference>
<evidence type="ECO:0000256" key="4">
    <source>
        <dbReference type="ARBA" id="ARBA00011738"/>
    </source>
</evidence>
<organism evidence="14 15">
    <name type="scientific">Falsiroseomonas frigidaquae</name>
    <dbReference type="NCBI Taxonomy" id="487318"/>
    <lineage>
        <taxon>Bacteria</taxon>
        <taxon>Pseudomonadati</taxon>
        <taxon>Pseudomonadota</taxon>
        <taxon>Alphaproteobacteria</taxon>
        <taxon>Acetobacterales</taxon>
        <taxon>Roseomonadaceae</taxon>
        <taxon>Falsiroseomonas</taxon>
    </lineage>
</organism>
<feature type="chain" id="PRO_5045735736" description="Thiamine pyrimidine synthase" evidence="12">
    <location>
        <begin position="28"/>
        <end position="343"/>
    </location>
</feature>
<sequence length="343" mass="37258">MRRRQALALIGSAALAARAVQAPAVHAQSLTNVRFSLDWALQGPQGAFVLALDRGYFREAGLNVTMDRGFGSGDVPVKISAGAYDVGVADLNPTIRMKLERPESDLFTPFIIHDATALAVMTLRRENIRTPADLVGKTLAAPESDAGRQLFPAFAKAAGFDPASVRWQSVTPQLREPMLAQGRVNAITGFITSGIFSLRGLGVAEQDIVTMLFSDVGADFFATSMITTRRWAAANPAAVTGLIRGLIRAQYDSLRDPGATIANLRRREPLTDVPLETERLRMALDRLTFTPRVRQVGFGQVDTQRLQRSIDAVRDAFGISRPLPASDIYDPSYLPPAADLRQA</sequence>
<comment type="subunit">
    <text evidence="4">Homodimer.</text>
</comment>
<keyword evidence="8" id="KW-0784">Thiamine biosynthesis</keyword>
<feature type="signal peptide" evidence="12">
    <location>
        <begin position="1"/>
        <end position="27"/>
    </location>
</feature>
<evidence type="ECO:0000313" key="15">
    <source>
        <dbReference type="Proteomes" id="UP000765160"/>
    </source>
</evidence>
<dbReference type="InterPro" id="IPR027939">
    <property type="entry name" value="NMT1/THI5"/>
</dbReference>
<evidence type="ECO:0000256" key="1">
    <source>
        <dbReference type="ARBA" id="ARBA00003469"/>
    </source>
</evidence>
<evidence type="ECO:0000259" key="13">
    <source>
        <dbReference type="Pfam" id="PF09084"/>
    </source>
</evidence>
<evidence type="ECO:0000256" key="2">
    <source>
        <dbReference type="ARBA" id="ARBA00004948"/>
    </source>
</evidence>
<dbReference type="RefSeq" id="WP_168052722.1">
    <property type="nucleotide sequence ID" value="NZ_JAATJR010000006.1"/>
</dbReference>
<feature type="domain" description="SsuA/THI5-like" evidence="13">
    <location>
        <begin position="48"/>
        <end position="257"/>
    </location>
</feature>
<keyword evidence="12" id="KW-0732">Signal</keyword>
<evidence type="ECO:0000256" key="10">
    <source>
        <dbReference type="ARBA" id="ARBA00033171"/>
    </source>
</evidence>
<comment type="caution">
    <text evidence="14">The sequence shown here is derived from an EMBL/GenBank/DDBJ whole genome shotgun (WGS) entry which is preliminary data.</text>
</comment>
<evidence type="ECO:0000256" key="3">
    <source>
        <dbReference type="ARBA" id="ARBA00009406"/>
    </source>
</evidence>
<keyword evidence="7" id="KW-0663">Pyridoxal phosphate</keyword>
<gene>
    <name evidence="14" type="ORF">HB662_21750</name>
</gene>
<comment type="catalytic activity">
    <reaction evidence="11">
        <text>N(6)-(pyridoxal phosphate)-L-lysyl-[4-amino-5-hydroxymethyl-2-methylpyrimidine phosphate synthase] + L-histidyl-[4-amino-5-hydroxymethyl-2-methylpyrimidine phosphate synthase] + 2 Fe(3+) + 4 H2O = L-lysyl-[4-amino-5-hydroxymethyl-2-methylpyrimidine phosphate synthase] + (2S)-2-amino-5-hydroxy-4-oxopentanoyl-[4-amino-5-hydroxymethyl-2-methylpyrimidine phosphate synthase] + 4-amino-2-methyl-5-(phosphooxymethyl)pyrimidine + 3-oxopropanoate + 2 Fe(2+) + 2 H(+)</text>
        <dbReference type="Rhea" id="RHEA:65756"/>
        <dbReference type="Rhea" id="RHEA-COMP:16892"/>
        <dbReference type="Rhea" id="RHEA-COMP:16893"/>
        <dbReference type="Rhea" id="RHEA-COMP:16894"/>
        <dbReference type="Rhea" id="RHEA-COMP:16895"/>
        <dbReference type="ChEBI" id="CHEBI:15377"/>
        <dbReference type="ChEBI" id="CHEBI:15378"/>
        <dbReference type="ChEBI" id="CHEBI:29033"/>
        <dbReference type="ChEBI" id="CHEBI:29034"/>
        <dbReference type="ChEBI" id="CHEBI:29969"/>
        <dbReference type="ChEBI" id="CHEBI:29979"/>
        <dbReference type="ChEBI" id="CHEBI:33190"/>
        <dbReference type="ChEBI" id="CHEBI:58354"/>
        <dbReference type="ChEBI" id="CHEBI:143915"/>
        <dbReference type="ChEBI" id="CHEBI:157692"/>
    </reaction>
    <physiologicalReaction direction="left-to-right" evidence="11">
        <dbReference type="Rhea" id="RHEA:65757"/>
    </physiologicalReaction>
</comment>
<protein>
    <recommendedName>
        <fullName evidence="10">Thiamine pyrimidine synthase</fullName>
    </recommendedName>
</protein>
<dbReference type="PANTHER" id="PTHR31528:SF1">
    <property type="entry name" value="4-AMINO-5-HYDROXYMETHYL-2-METHYLPYRIMIDINE PHOSPHATE SYNTHASE THI11-RELATED"/>
    <property type="match status" value="1"/>
</dbReference>
<evidence type="ECO:0000256" key="11">
    <source>
        <dbReference type="ARBA" id="ARBA00048179"/>
    </source>
</evidence>